<dbReference type="PANTHER" id="PTHR24007:SF7">
    <property type="entry name" value="BRCA1-ASSOCIATED PROTEIN"/>
    <property type="match status" value="1"/>
</dbReference>
<protein>
    <recommendedName>
        <fullName evidence="4">UBP-type domain-containing protein</fullName>
    </recommendedName>
</protein>
<feature type="coiled-coil region" evidence="2">
    <location>
        <begin position="400"/>
        <end position="461"/>
    </location>
</feature>
<reference evidence="5 6" key="1">
    <citation type="journal article" date="2012" name="BMC Genomics">
        <title>Comparative genomic analysis of human infective Trypanosoma cruzi lineages with the bat-restricted subspecies T. cruzi marinkellei.</title>
        <authorList>
            <person name="Franzen O."/>
            <person name="Talavera-Lopez C."/>
            <person name="Ochaya S."/>
            <person name="Butler C.E."/>
            <person name="Messenger L.A."/>
            <person name="Lewis M.D."/>
            <person name="Llewellyn M.S."/>
            <person name="Marinkelle C.J."/>
            <person name="Tyler K.M."/>
            <person name="Miles M.A."/>
            <person name="Andersson B."/>
        </authorList>
    </citation>
    <scope>NUCLEOTIDE SEQUENCE [LARGE SCALE GENOMIC DNA]</scope>
    <source>
        <strain evidence="5 6">B7</strain>
    </source>
</reference>
<dbReference type="Gene3D" id="3.30.40.10">
    <property type="entry name" value="Zinc/RING finger domain, C3HC4 (zinc finger)"/>
    <property type="match status" value="1"/>
</dbReference>
<keyword evidence="1" id="KW-0863">Zinc-finger</keyword>
<sequence length="507" mass="58824">MLRYTLEDPSCNDQLCEFEGNPPVKAVVGRVQLLRRLSFKREFFVPFIPTKHILLLFPTCDPLEGCTVKKETVEHVSNYLIWLKDKSSGTFIVQEILVCTFSGCTVVIIECHELLLAMSVLSLSQDDDAPCIGHRRVLAFPCEKDDISDEELAFGYYIVPTCTICAERLEPTLTGYTSRTCRCAPNKECRCFTEESSCIVCQTAIKMQRGGNEIYCGECHLLGDPWICLVCGFVGCSRYQAQHAREHFCQKRHLFSMSLLTQQIWDYDSDAFVHRIVMTLDMDTGKVQRVQYPERDNLPTTLEEDDAGDVVAEKAKKKHINAKYDSELETSNEKLALMIKHQLDLHRAEYEGGEKKQHQQREEATPQKNEGSFYEWGESNTMHLTRHHFVNRQRWLSLFLENQRLQNELQMREVEEMTLKESLHKLESELREAVEQCVTEDRRLTDDILNLQETIKEIELNISLRQKLAGELEGDDYQFFRVVGGMEGKPDRKTARKRENRWMRPKK</sequence>
<keyword evidence="1" id="KW-0479">Metal-binding</keyword>
<evidence type="ECO:0000256" key="1">
    <source>
        <dbReference type="PROSITE-ProRule" id="PRU00502"/>
    </source>
</evidence>
<name>K2N582_TRYCR</name>
<organism evidence="5 6">
    <name type="scientific">Trypanosoma cruzi marinkellei</name>
    <dbReference type="NCBI Taxonomy" id="85056"/>
    <lineage>
        <taxon>Eukaryota</taxon>
        <taxon>Discoba</taxon>
        <taxon>Euglenozoa</taxon>
        <taxon>Kinetoplastea</taxon>
        <taxon>Metakinetoplastina</taxon>
        <taxon>Trypanosomatida</taxon>
        <taxon>Trypanosomatidae</taxon>
        <taxon>Trypanosoma</taxon>
        <taxon>Schizotrypanum</taxon>
    </lineage>
</organism>
<dbReference type="GO" id="GO:0008270">
    <property type="term" value="F:zinc ion binding"/>
    <property type="evidence" value="ECO:0007669"/>
    <property type="project" value="UniProtKB-KW"/>
</dbReference>
<evidence type="ECO:0000256" key="3">
    <source>
        <dbReference type="SAM" id="MobiDB-lite"/>
    </source>
</evidence>
<dbReference type="AlphaFoldDB" id="K2N582"/>
<evidence type="ECO:0000313" key="5">
    <source>
        <dbReference type="EMBL" id="EKF29856.1"/>
    </source>
</evidence>
<dbReference type="PANTHER" id="PTHR24007">
    <property type="entry name" value="BRCA1-ASSOCIATED PROTEIN"/>
    <property type="match status" value="1"/>
</dbReference>
<dbReference type="OrthoDB" id="273556at2759"/>
<comment type="caution">
    <text evidence="5">The sequence shown here is derived from an EMBL/GenBank/DDBJ whole genome shotgun (WGS) entry which is preliminary data.</text>
</comment>
<dbReference type="GO" id="GO:0007265">
    <property type="term" value="P:Ras protein signal transduction"/>
    <property type="evidence" value="ECO:0007669"/>
    <property type="project" value="TreeGrafter"/>
</dbReference>
<keyword evidence="1" id="KW-0862">Zinc</keyword>
<dbReference type="InterPro" id="IPR001607">
    <property type="entry name" value="Znf_UBP"/>
</dbReference>
<evidence type="ECO:0000256" key="2">
    <source>
        <dbReference type="SAM" id="Coils"/>
    </source>
</evidence>
<dbReference type="PROSITE" id="PS50271">
    <property type="entry name" value="ZF_UBP"/>
    <property type="match status" value="1"/>
</dbReference>
<accession>K2N582</accession>
<feature type="region of interest" description="Disordered" evidence="3">
    <location>
        <begin position="488"/>
        <end position="507"/>
    </location>
</feature>
<gene>
    <name evidence="5" type="ORF">MOQ_006340</name>
</gene>
<dbReference type="GO" id="GO:0061630">
    <property type="term" value="F:ubiquitin protein ligase activity"/>
    <property type="evidence" value="ECO:0007669"/>
    <property type="project" value="TreeGrafter"/>
</dbReference>
<dbReference type="GO" id="GO:0005737">
    <property type="term" value="C:cytoplasm"/>
    <property type="evidence" value="ECO:0007669"/>
    <property type="project" value="TreeGrafter"/>
</dbReference>
<dbReference type="SMART" id="SM00290">
    <property type="entry name" value="ZnF_UBP"/>
    <property type="match status" value="1"/>
</dbReference>
<keyword evidence="2" id="KW-0175">Coiled coil</keyword>
<feature type="compositionally biased region" description="Basic and acidic residues" evidence="3">
    <location>
        <begin position="352"/>
        <end position="365"/>
    </location>
</feature>
<evidence type="ECO:0000259" key="4">
    <source>
        <dbReference type="PROSITE" id="PS50271"/>
    </source>
</evidence>
<dbReference type="SUPFAM" id="SSF57850">
    <property type="entry name" value="RING/U-box"/>
    <property type="match status" value="1"/>
</dbReference>
<keyword evidence="6" id="KW-1185">Reference proteome</keyword>
<dbReference type="InterPro" id="IPR013083">
    <property type="entry name" value="Znf_RING/FYVE/PHD"/>
</dbReference>
<dbReference type="GO" id="GO:0016567">
    <property type="term" value="P:protein ubiquitination"/>
    <property type="evidence" value="ECO:0007669"/>
    <property type="project" value="TreeGrafter"/>
</dbReference>
<dbReference type="Pfam" id="PF02148">
    <property type="entry name" value="zf-UBP"/>
    <property type="match status" value="1"/>
</dbReference>
<dbReference type="EMBL" id="AHKC01012599">
    <property type="protein sequence ID" value="EKF29856.1"/>
    <property type="molecule type" value="Genomic_DNA"/>
</dbReference>
<evidence type="ECO:0000313" key="6">
    <source>
        <dbReference type="Proteomes" id="UP000007350"/>
    </source>
</evidence>
<dbReference type="Proteomes" id="UP000007350">
    <property type="component" value="Unassembled WGS sequence"/>
</dbReference>
<feature type="compositionally biased region" description="Basic residues" evidence="3">
    <location>
        <begin position="494"/>
        <end position="507"/>
    </location>
</feature>
<feature type="domain" description="UBP-type" evidence="4">
    <location>
        <begin position="196"/>
        <end position="294"/>
    </location>
</feature>
<proteinExistence type="predicted"/>
<feature type="region of interest" description="Disordered" evidence="3">
    <location>
        <begin position="352"/>
        <end position="373"/>
    </location>
</feature>